<evidence type="ECO:0000313" key="3">
    <source>
        <dbReference type="Proteomes" id="UP000075230"/>
    </source>
</evidence>
<organism evidence="2 3">
    <name type="scientific">Aspergillus kawachii</name>
    <name type="common">White koji mold</name>
    <name type="synonym">Aspergillus awamori var. kawachi</name>
    <dbReference type="NCBI Taxonomy" id="1069201"/>
    <lineage>
        <taxon>Eukaryota</taxon>
        <taxon>Fungi</taxon>
        <taxon>Dikarya</taxon>
        <taxon>Ascomycota</taxon>
        <taxon>Pezizomycotina</taxon>
        <taxon>Eurotiomycetes</taxon>
        <taxon>Eurotiomycetidae</taxon>
        <taxon>Eurotiales</taxon>
        <taxon>Aspergillaceae</taxon>
        <taxon>Aspergillus</taxon>
        <taxon>Aspergillus subgen. Circumdati</taxon>
    </lineage>
</organism>
<name>A0A146F1U9_ASPKA</name>
<comment type="caution">
    <text evidence="2">The sequence shown here is derived from an EMBL/GenBank/DDBJ whole genome shotgun (WGS) entry which is preliminary data.</text>
</comment>
<reference evidence="2 3" key="1">
    <citation type="journal article" date="2016" name="DNA Res.">
        <title>Genome sequence of Aspergillus luchuensis NBRC 4314.</title>
        <authorList>
            <person name="Yamada O."/>
            <person name="Machida M."/>
            <person name="Hosoyama A."/>
            <person name="Goto M."/>
            <person name="Takahashi T."/>
            <person name="Futagami T."/>
            <person name="Yamagata Y."/>
            <person name="Takeuchi M."/>
            <person name="Kobayashi T."/>
            <person name="Koike H."/>
            <person name="Abe K."/>
            <person name="Asai K."/>
            <person name="Arita M."/>
            <person name="Fujita N."/>
            <person name="Fukuda K."/>
            <person name="Higa K."/>
            <person name="Horikawa H."/>
            <person name="Ishikawa T."/>
            <person name="Jinno K."/>
            <person name="Kato Y."/>
            <person name="Kirimura K."/>
            <person name="Mizutani O."/>
            <person name="Nakasone K."/>
            <person name="Sano M."/>
            <person name="Shiraishi Y."/>
            <person name="Tsukahara M."/>
            <person name="Gomi K."/>
        </authorList>
    </citation>
    <scope>NUCLEOTIDE SEQUENCE [LARGE SCALE GENOMIC DNA]</scope>
    <source>
        <strain evidence="2 3">RIB 2604</strain>
    </source>
</reference>
<accession>A0A146F1U9</accession>
<sequence>MEQENVIQFYQTRIYTTFTESNCHHVGRKDKDENEHGSLNSVCVFYQALVPLSNRGAPIHWIIRLRPNMTCHNLPLPGPSAEQSHKGSPRCFECNYWVEIILPPSESKERRSLVHPGLQRSVASSTPNEIEGILLDREVFRPNGRRSFSKRASVRVQRANLLERTRDTIERTIGANEPDGDGSDRVPTAERLKG</sequence>
<gene>
    <name evidence="2" type="ORF">RIB2604_00607570</name>
</gene>
<dbReference type="Proteomes" id="UP000075230">
    <property type="component" value="Unassembled WGS sequence"/>
</dbReference>
<dbReference type="EMBL" id="BCWF01000006">
    <property type="protein sequence ID" value="GAT20167.1"/>
    <property type="molecule type" value="Genomic_DNA"/>
</dbReference>
<proteinExistence type="predicted"/>
<evidence type="ECO:0000313" key="2">
    <source>
        <dbReference type="EMBL" id="GAT20167.1"/>
    </source>
</evidence>
<feature type="region of interest" description="Disordered" evidence="1">
    <location>
        <begin position="169"/>
        <end position="194"/>
    </location>
</feature>
<reference evidence="3" key="2">
    <citation type="submission" date="2016-02" db="EMBL/GenBank/DDBJ databases">
        <title>Genome sequencing of Aspergillus luchuensis NBRC 4314.</title>
        <authorList>
            <person name="Yamada O."/>
        </authorList>
    </citation>
    <scope>NUCLEOTIDE SEQUENCE [LARGE SCALE GENOMIC DNA]</scope>
    <source>
        <strain evidence="3">RIB 2604</strain>
    </source>
</reference>
<dbReference type="AlphaFoldDB" id="A0A146F1U9"/>
<evidence type="ECO:0000256" key="1">
    <source>
        <dbReference type="SAM" id="MobiDB-lite"/>
    </source>
</evidence>
<feature type="compositionally biased region" description="Basic and acidic residues" evidence="1">
    <location>
        <begin position="182"/>
        <end position="194"/>
    </location>
</feature>
<protein>
    <submittedName>
        <fullName evidence="2">Deoxycytidylate deaminase</fullName>
    </submittedName>
</protein>